<organism evidence="1 2">
    <name type="scientific">Trematosphaeria pertusa</name>
    <dbReference type="NCBI Taxonomy" id="390896"/>
    <lineage>
        <taxon>Eukaryota</taxon>
        <taxon>Fungi</taxon>
        <taxon>Dikarya</taxon>
        <taxon>Ascomycota</taxon>
        <taxon>Pezizomycotina</taxon>
        <taxon>Dothideomycetes</taxon>
        <taxon>Pleosporomycetidae</taxon>
        <taxon>Pleosporales</taxon>
        <taxon>Massarineae</taxon>
        <taxon>Trematosphaeriaceae</taxon>
        <taxon>Trematosphaeria</taxon>
    </lineage>
</organism>
<dbReference type="AlphaFoldDB" id="A0A6A6I5P0"/>
<name>A0A6A6I5P0_9PLEO</name>
<protein>
    <submittedName>
        <fullName evidence="1">Uncharacterized protein</fullName>
    </submittedName>
</protein>
<dbReference type="GeneID" id="54589770"/>
<evidence type="ECO:0000313" key="2">
    <source>
        <dbReference type="Proteomes" id="UP000800094"/>
    </source>
</evidence>
<gene>
    <name evidence="1" type="ORF">BU26DRAFT_88498</name>
</gene>
<evidence type="ECO:0000313" key="1">
    <source>
        <dbReference type="EMBL" id="KAF2244883.1"/>
    </source>
</evidence>
<reference evidence="1" key="1">
    <citation type="journal article" date="2020" name="Stud. Mycol.">
        <title>101 Dothideomycetes genomes: a test case for predicting lifestyles and emergence of pathogens.</title>
        <authorList>
            <person name="Haridas S."/>
            <person name="Albert R."/>
            <person name="Binder M."/>
            <person name="Bloem J."/>
            <person name="Labutti K."/>
            <person name="Salamov A."/>
            <person name="Andreopoulos B."/>
            <person name="Baker S."/>
            <person name="Barry K."/>
            <person name="Bills G."/>
            <person name="Bluhm B."/>
            <person name="Cannon C."/>
            <person name="Castanera R."/>
            <person name="Culley D."/>
            <person name="Daum C."/>
            <person name="Ezra D."/>
            <person name="Gonzalez J."/>
            <person name="Henrissat B."/>
            <person name="Kuo A."/>
            <person name="Liang C."/>
            <person name="Lipzen A."/>
            <person name="Lutzoni F."/>
            <person name="Magnuson J."/>
            <person name="Mondo S."/>
            <person name="Nolan M."/>
            <person name="Ohm R."/>
            <person name="Pangilinan J."/>
            <person name="Park H.-J."/>
            <person name="Ramirez L."/>
            <person name="Alfaro M."/>
            <person name="Sun H."/>
            <person name="Tritt A."/>
            <person name="Yoshinaga Y."/>
            <person name="Zwiers L.-H."/>
            <person name="Turgeon B."/>
            <person name="Goodwin S."/>
            <person name="Spatafora J."/>
            <person name="Crous P."/>
            <person name="Grigoriev I."/>
        </authorList>
    </citation>
    <scope>NUCLEOTIDE SEQUENCE</scope>
    <source>
        <strain evidence="1">CBS 122368</strain>
    </source>
</reference>
<dbReference type="EMBL" id="ML987202">
    <property type="protein sequence ID" value="KAF2244883.1"/>
    <property type="molecule type" value="Genomic_DNA"/>
</dbReference>
<sequence>MKRHGDLPSDGPLTHIRPQSIPTSPLCIELAYRAYRPDPVIQSRRPESCPATASLIFGLSTPNRVSSHCMQAASHLYLWRSSCTIIEETVHYVAGIHLMSVGIRQLHLLHDWNRRWNPSSHSDRQGLNRAGSLPSPISLEMYILATRSAASL</sequence>
<accession>A0A6A6I5P0</accession>
<dbReference type="Proteomes" id="UP000800094">
    <property type="component" value="Unassembled WGS sequence"/>
</dbReference>
<keyword evidence="2" id="KW-1185">Reference proteome</keyword>
<dbReference type="RefSeq" id="XP_033679887.1">
    <property type="nucleotide sequence ID" value="XM_033836440.1"/>
</dbReference>
<proteinExistence type="predicted"/>